<dbReference type="EMBL" id="BAABCJ010000001">
    <property type="protein sequence ID" value="GAA3695367.1"/>
    <property type="molecule type" value="Genomic_DNA"/>
</dbReference>
<comment type="catalytic activity">
    <reaction evidence="11">
        <text>O-phospho-L-serine + H2O = L-serine + phosphate</text>
        <dbReference type="Rhea" id="RHEA:21208"/>
        <dbReference type="ChEBI" id="CHEBI:15377"/>
        <dbReference type="ChEBI" id="CHEBI:33384"/>
        <dbReference type="ChEBI" id="CHEBI:43474"/>
        <dbReference type="ChEBI" id="CHEBI:57524"/>
        <dbReference type="EC" id="3.1.3.3"/>
    </reaction>
</comment>
<name>A0ABP7CVG5_9MICC</name>
<dbReference type="InterPro" id="IPR023214">
    <property type="entry name" value="HAD_sf"/>
</dbReference>
<keyword evidence="8" id="KW-0460">Magnesium</keyword>
<evidence type="ECO:0000256" key="5">
    <source>
        <dbReference type="ARBA" id="ARBA00022605"/>
    </source>
</evidence>
<evidence type="ECO:0000256" key="4">
    <source>
        <dbReference type="ARBA" id="ARBA00012640"/>
    </source>
</evidence>
<reference evidence="14" key="1">
    <citation type="journal article" date="2019" name="Int. J. Syst. Evol. Microbiol.">
        <title>The Global Catalogue of Microorganisms (GCM) 10K type strain sequencing project: providing services to taxonomists for standard genome sequencing and annotation.</title>
        <authorList>
            <consortium name="The Broad Institute Genomics Platform"/>
            <consortium name="The Broad Institute Genome Sequencing Center for Infectious Disease"/>
            <person name="Wu L."/>
            <person name="Ma J."/>
        </authorList>
    </citation>
    <scope>NUCLEOTIDE SEQUENCE [LARGE SCALE GENOMIC DNA]</scope>
    <source>
        <strain evidence="14">JCM 16961</strain>
    </source>
</reference>
<dbReference type="InterPro" id="IPR036412">
    <property type="entry name" value="HAD-like_sf"/>
</dbReference>
<dbReference type="SFLD" id="SFLDG01137">
    <property type="entry name" value="C1.6.1:_Phosphoserine_Phosphat"/>
    <property type="match status" value="1"/>
</dbReference>
<protein>
    <recommendedName>
        <fullName evidence="4">phosphoserine phosphatase</fullName>
        <ecNumber evidence="4">3.1.3.3</ecNumber>
    </recommendedName>
    <alternativeName>
        <fullName evidence="10">O-phosphoserine phosphohydrolase</fullName>
    </alternativeName>
</protein>
<keyword evidence="14" id="KW-1185">Reference proteome</keyword>
<dbReference type="Gene3D" id="3.40.50.1000">
    <property type="entry name" value="HAD superfamily/HAD-like"/>
    <property type="match status" value="1"/>
</dbReference>
<proteinExistence type="inferred from homology"/>
<dbReference type="NCBIfam" id="TIGR01488">
    <property type="entry name" value="HAD-SF-IB"/>
    <property type="match status" value="1"/>
</dbReference>
<dbReference type="SFLD" id="SFLDG01136">
    <property type="entry name" value="C1.6:_Phosphoserine_Phosphatas"/>
    <property type="match status" value="1"/>
</dbReference>
<evidence type="ECO:0000256" key="10">
    <source>
        <dbReference type="ARBA" id="ARBA00031693"/>
    </source>
</evidence>
<comment type="cofactor">
    <cofactor evidence="1">
        <name>Mg(2+)</name>
        <dbReference type="ChEBI" id="CHEBI:18420"/>
    </cofactor>
</comment>
<comment type="catalytic activity">
    <reaction evidence="12">
        <text>O-phospho-D-serine + H2O = D-serine + phosphate</text>
        <dbReference type="Rhea" id="RHEA:24873"/>
        <dbReference type="ChEBI" id="CHEBI:15377"/>
        <dbReference type="ChEBI" id="CHEBI:35247"/>
        <dbReference type="ChEBI" id="CHEBI:43474"/>
        <dbReference type="ChEBI" id="CHEBI:58680"/>
        <dbReference type="EC" id="3.1.3.3"/>
    </reaction>
</comment>
<evidence type="ECO:0000256" key="3">
    <source>
        <dbReference type="ARBA" id="ARBA00009184"/>
    </source>
</evidence>
<dbReference type="Proteomes" id="UP001501536">
    <property type="component" value="Unassembled WGS sequence"/>
</dbReference>
<keyword evidence="5" id="KW-0028">Amino-acid biosynthesis</keyword>
<comment type="caution">
    <text evidence="13">The sequence shown here is derived from an EMBL/GenBank/DDBJ whole genome shotgun (WGS) entry which is preliminary data.</text>
</comment>
<evidence type="ECO:0000256" key="7">
    <source>
        <dbReference type="ARBA" id="ARBA00022801"/>
    </source>
</evidence>
<organism evidence="13 14">
    <name type="scientific">Zhihengliuella alba</name>
    <dbReference type="NCBI Taxonomy" id="547018"/>
    <lineage>
        <taxon>Bacteria</taxon>
        <taxon>Bacillati</taxon>
        <taxon>Actinomycetota</taxon>
        <taxon>Actinomycetes</taxon>
        <taxon>Micrococcales</taxon>
        <taxon>Micrococcaceae</taxon>
        <taxon>Zhihengliuella</taxon>
    </lineage>
</organism>
<dbReference type="CDD" id="cd07500">
    <property type="entry name" value="HAD_PSP"/>
    <property type="match status" value="1"/>
</dbReference>
<evidence type="ECO:0000256" key="8">
    <source>
        <dbReference type="ARBA" id="ARBA00022842"/>
    </source>
</evidence>
<dbReference type="NCBIfam" id="TIGR00338">
    <property type="entry name" value="serB"/>
    <property type="match status" value="1"/>
</dbReference>
<accession>A0ABP7CVG5</accession>
<evidence type="ECO:0000313" key="14">
    <source>
        <dbReference type="Proteomes" id="UP001501536"/>
    </source>
</evidence>
<dbReference type="SUPFAM" id="SSF56784">
    <property type="entry name" value="HAD-like"/>
    <property type="match status" value="1"/>
</dbReference>
<keyword evidence="6" id="KW-0479">Metal-binding</keyword>
<dbReference type="InterPro" id="IPR050582">
    <property type="entry name" value="HAD-like_SerB"/>
</dbReference>
<evidence type="ECO:0000256" key="1">
    <source>
        <dbReference type="ARBA" id="ARBA00001946"/>
    </source>
</evidence>
<sequence>MSQSSAAVPSAAVTAAFDDAARSRASAVVVHLHPAGAAPALASDRIAGALSTCGSVLDTETVDSAAPDEKGDPTVGLAGRRFAVAGADVASLRAVADDLLAAADVPSPRSWADRGRTGETLAVVPAGVFAAPRKLLVMDVDSTLIQQEVIELLAAHAGREEEVAAVTEAAMRGELDFAQSLHARVEALAGLEASVVEDVRRSVRLSPGARALVAAFRVAGHRVGVVSGGFIQILRPLADDLGLDFAVANELEIVDGRLTGRVVGDVVDRAAKESCLRRWADESGVPLEATIAIGDGANDLDMVLAAGLGIAYCAKPALAAEAAARIDLPRLDAALELAGVARPSVA</sequence>
<comment type="pathway">
    <text evidence="2">Amino-acid biosynthesis; L-serine biosynthesis; L-serine from 3-phospho-D-glycerate: step 3/3.</text>
</comment>
<dbReference type="InterPro" id="IPR004469">
    <property type="entry name" value="PSP"/>
</dbReference>
<gene>
    <name evidence="13" type="ORF">GCM10022377_05270</name>
</gene>
<keyword evidence="7" id="KW-0378">Hydrolase</keyword>
<dbReference type="SFLD" id="SFLDS00003">
    <property type="entry name" value="Haloacid_Dehalogenase"/>
    <property type="match status" value="1"/>
</dbReference>
<dbReference type="PANTHER" id="PTHR43344">
    <property type="entry name" value="PHOSPHOSERINE PHOSPHATASE"/>
    <property type="match status" value="1"/>
</dbReference>
<evidence type="ECO:0000256" key="6">
    <source>
        <dbReference type="ARBA" id="ARBA00022723"/>
    </source>
</evidence>
<dbReference type="EC" id="3.1.3.3" evidence="4"/>
<evidence type="ECO:0000256" key="11">
    <source>
        <dbReference type="ARBA" id="ARBA00048138"/>
    </source>
</evidence>
<dbReference type="SFLD" id="SFLDF00029">
    <property type="entry name" value="phosphoserine_phosphatase"/>
    <property type="match status" value="1"/>
</dbReference>
<evidence type="ECO:0000256" key="2">
    <source>
        <dbReference type="ARBA" id="ARBA00005135"/>
    </source>
</evidence>
<comment type="similarity">
    <text evidence="3">Belongs to the HAD-like hydrolase superfamily. SerB family.</text>
</comment>
<keyword evidence="9" id="KW-0718">Serine biosynthesis</keyword>
<evidence type="ECO:0000256" key="9">
    <source>
        <dbReference type="ARBA" id="ARBA00023299"/>
    </source>
</evidence>
<evidence type="ECO:0000256" key="12">
    <source>
        <dbReference type="ARBA" id="ARBA00048523"/>
    </source>
</evidence>
<dbReference type="PANTHER" id="PTHR43344:SF2">
    <property type="entry name" value="PHOSPHOSERINE PHOSPHATASE"/>
    <property type="match status" value="1"/>
</dbReference>
<evidence type="ECO:0000313" key="13">
    <source>
        <dbReference type="EMBL" id="GAA3695367.1"/>
    </source>
</evidence>
<dbReference type="Pfam" id="PF12710">
    <property type="entry name" value="HAD"/>
    <property type="match status" value="1"/>
</dbReference>
<dbReference type="RefSeq" id="WP_344879541.1">
    <property type="nucleotide sequence ID" value="NZ_BAABCJ010000001.1"/>
</dbReference>